<organism evidence="2 3">
    <name type="scientific">Crenothrix polyspora</name>
    <dbReference type="NCBI Taxonomy" id="360316"/>
    <lineage>
        <taxon>Bacteria</taxon>
        <taxon>Pseudomonadati</taxon>
        <taxon>Pseudomonadota</taxon>
        <taxon>Gammaproteobacteria</taxon>
        <taxon>Methylococcales</taxon>
        <taxon>Crenotrichaceae</taxon>
        <taxon>Crenothrix</taxon>
    </lineage>
</organism>
<dbReference type="Proteomes" id="UP000195667">
    <property type="component" value="Unassembled WGS sequence"/>
</dbReference>
<keyword evidence="3" id="KW-1185">Reference proteome</keyword>
<gene>
    <name evidence="2" type="ORF">CRENPOLYSF1_570006</name>
</gene>
<protein>
    <submittedName>
        <fullName evidence="2">Uncharacterized protein</fullName>
    </submittedName>
</protein>
<keyword evidence="1" id="KW-0812">Transmembrane</keyword>
<dbReference type="AlphaFoldDB" id="A0A1R4HEH6"/>
<evidence type="ECO:0000256" key="1">
    <source>
        <dbReference type="SAM" id="Phobius"/>
    </source>
</evidence>
<keyword evidence="1" id="KW-0472">Membrane</keyword>
<proteinExistence type="predicted"/>
<reference evidence="3" key="1">
    <citation type="submission" date="2017-02" db="EMBL/GenBank/DDBJ databases">
        <authorList>
            <person name="Daims H."/>
        </authorList>
    </citation>
    <scope>NUCLEOTIDE SEQUENCE [LARGE SCALE GENOMIC DNA]</scope>
</reference>
<name>A0A1R4HEH6_9GAMM</name>
<feature type="transmembrane region" description="Helical" evidence="1">
    <location>
        <begin position="200"/>
        <end position="224"/>
    </location>
</feature>
<evidence type="ECO:0000313" key="3">
    <source>
        <dbReference type="Proteomes" id="UP000195667"/>
    </source>
</evidence>
<accession>A0A1R4HEH6</accession>
<sequence length="237" mass="26574">MQFLAIKKHQRPRKDGRPHAQAFVIKKNRKFGDVLEQKGISTKKPVLITGAHASGKSYWLDRLHKDAARVWAQIEAEPLYLAATRPLSAWTDVKHLEIWWAARDNPDDDRHWTKLKAWERVDKLPLYLKETGAVLFIDDAHNLGGRKLKVVQDCVRAAKVWVMAAADEGRIAPGLRKDVLALEPQTFRLDSEVAYDATSIIMWLLMLACLMGGAYEVAAVLGGLKMLAGGSRATKQS</sequence>
<dbReference type="EMBL" id="FUKI01000134">
    <property type="protein sequence ID" value="SJM94645.1"/>
    <property type="molecule type" value="Genomic_DNA"/>
</dbReference>
<dbReference type="OrthoDB" id="5813260at2"/>
<evidence type="ECO:0000313" key="2">
    <source>
        <dbReference type="EMBL" id="SJM94645.1"/>
    </source>
</evidence>
<keyword evidence="1" id="KW-1133">Transmembrane helix</keyword>
<dbReference type="RefSeq" id="WP_087144414.1">
    <property type="nucleotide sequence ID" value="NZ_FUKI01000134.1"/>
</dbReference>